<evidence type="ECO:0000313" key="2">
    <source>
        <dbReference type="Proteomes" id="UP000714275"/>
    </source>
</evidence>
<comment type="caution">
    <text evidence="1">The sequence shown here is derived from an EMBL/GenBank/DDBJ whole genome shotgun (WGS) entry which is preliminary data.</text>
</comment>
<gene>
    <name evidence="1" type="ORF">EV702DRAFT_1124946</name>
</gene>
<dbReference type="Proteomes" id="UP000714275">
    <property type="component" value="Unassembled WGS sequence"/>
</dbReference>
<evidence type="ECO:0000313" key="1">
    <source>
        <dbReference type="EMBL" id="KAG1774358.1"/>
    </source>
</evidence>
<dbReference type="AlphaFoldDB" id="A0A9P6ZPY2"/>
<sequence length="71" mass="8189">MEFAISAWLTSQFNAYHNYFSLAGRDCTRFLLFTSTWTIILSSHHMFFFCPPPDSVLGSMASHIFLHVDLL</sequence>
<protein>
    <submittedName>
        <fullName evidence="1">Uncharacterized protein</fullName>
    </submittedName>
</protein>
<dbReference type="OrthoDB" id="2117453at2759"/>
<name>A0A9P6ZPY2_9AGAM</name>
<keyword evidence="2" id="KW-1185">Reference proteome</keyword>
<proteinExistence type="predicted"/>
<dbReference type="EMBL" id="JABBWD010000042">
    <property type="protein sequence ID" value="KAG1774358.1"/>
    <property type="molecule type" value="Genomic_DNA"/>
</dbReference>
<reference evidence="1" key="1">
    <citation type="journal article" date="2020" name="New Phytol.">
        <title>Comparative genomics reveals dynamic genome evolution in host specialist ectomycorrhizal fungi.</title>
        <authorList>
            <person name="Lofgren L.A."/>
            <person name="Nguyen N.H."/>
            <person name="Vilgalys R."/>
            <person name="Ruytinx J."/>
            <person name="Liao H.L."/>
            <person name="Branco S."/>
            <person name="Kuo A."/>
            <person name="LaButti K."/>
            <person name="Lipzen A."/>
            <person name="Andreopoulos W."/>
            <person name="Pangilinan J."/>
            <person name="Riley R."/>
            <person name="Hundley H."/>
            <person name="Na H."/>
            <person name="Barry K."/>
            <person name="Grigoriev I.V."/>
            <person name="Stajich J.E."/>
            <person name="Kennedy P.G."/>
        </authorList>
    </citation>
    <scope>NUCLEOTIDE SEQUENCE</scope>
    <source>
        <strain evidence="1">DOB743</strain>
    </source>
</reference>
<organism evidence="1 2">
    <name type="scientific">Suillus placidus</name>
    <dbReference type="NCBI Taxonomy" id="48579"/>
    <lineage>
        <taxon>Eukaryota</taxon>
        <taxon>Fungi</taxon>
        <taxon>Dikarya</taxon>
        <taxon>Basidiomycota</taxon>
        <taxon>Agaricomycotina</taxon>
        <taxon>Agaricomycetes</taxon>
        <taxon>Agaricomycetidae</taxon>
        <taxon>Boletales</taxon>
        <taxon>Suillineae</taxon>
        <taxon>Suillaceae</taxon>
        <taxon>Suillus</taxon>
    </lineage>
</organism>
<accession>A0A9P6ZPY2</accession>